<dbReference type="CDD" id="cd03505">
    <property type="entry name" value="Delta9-FADS-like"/>
    <property type="match status" value="1"/>
</dbReference>
<keyword evidence="8" id="KW-0408">Iron</keyword>
<feature type="transmembrane region" description="Helical" evidence="13">
    <location>
        <begin position="39"/>
        <end position="60"/>
    </location>
</feature>
<evidence type="ECO:0000259" key="14">
    <source>
        <dbReference type="Pfam" id="PF00487"/>
    </source>
</evidence>
<accession>A0A7M7L6I3</accession>
<feature type="transmembrane region" description="Helical" evidence="13">
    <location>
        <begin position="182"/>
        <end position="204"/>
    </location>
</feature>
<reference evidence="17" key="2">
    <citation type="submission" date="2025-04" db="UniProtKB">
        <authorList>
            <consortium name="RefSeq"/>
        </authorList>
    </citation>
    <scope>IDENTIFICATION</scope>
    <source>
        <strain evidence="17">DH4</strain>
        <tissue evidence="17">Whole body</tissue>
    </source>
</reference>
<organism evidence="15">
    <name type="scientific">Apis mellifera</name>
    <name type="common">Honeybee</name>
    <dbReference type="NCBI Taxonomy" id="7460"/>
    <lineage>
        <taxon>Eukaryota</taxon>
        <taxon>Metazoa</taxon>
        <taxon>Ecdysozoa</taxon>
        <taxon>Arthropoda</taxon>
        <taxon>Hexapoda</taxon>
        <taxon>Insecta</taxon>
        <taxon>Pterygota</taxon>
        <taxon>Neoptera</taxon>
        <taxon>Endopterygota</taxon>
        <taxon>Hymenoptera</taxon>
        <taxon>Apocrita</taxon>
        <taxon>Aculeata</taxon>
        <taxon>Apoidea</taxon>
        <taxon>Anthophila</taxon>
        <taxon>Apidae</taxon>
        <taxon>Apis</taxon>
    </lineage>
</organism>
<feature type="domain" description="Fatty acid desaturase" evidence="14">
    <location>
        <begin position="68"/>
        <end position="269"/>
    </location>
</feature>
<dbReference type="PANTHER" id="PTHR11351:SF98">
    <property type="entry name" value="RE43130P"/>
    <property type="match status" value="1"/>
</dbReference>
<evidence type="ECO:0000256" key="10">
    <source>
        <dbReference type="ARBA" id="ARBA00023136"/>
    </source>
</evidence>
<evidence type="ECO:0000256" key="13">
    <source>
        <dbReference type="SAM" id="Phobius"/>
    </source>
</evidence>
<dbReference type="GO" id="GO:0006636">
    <property type="term" value="P:unsaturated fatty acid biosynthetic process"/>
    <property type="evidence" value="ECO:0007669"/>
    <property type="project" value="TreeGrafter"/>
</dbReference>
<keyword evidence="4 12" id="KW-0812">Transmembrane</keyword>
<sequence>MKIIQEGFKELFYKKEITKNQNSFNVKSNYKYNIVWKNVIAMIYLHFGGLYGCFLFFKLHETAYTSFWYIFMGLCTSMGITAGAHRLWCHRTYKAKWPLRFLLMLSQTLAYQNHIYEWVRDHRVHHKFTDTDADPHNARRGFFFSHIGWLLVRKHPDVIKKGATVDMSDLEKDPIVVFQRRWYYVLLVFVCIIIPVWIPCYFWNEKFITSWYMNLGRYVWTLNSTWLVNSAAHMWGMKPYDVNIQPTENLFVSLFAFGEGWHNYHHVFPWDYKTGELGGYKTNLTTAFIDFCALLGQAYDLKTVPEEMIAKRIARTGNESSCNKNEIIHHHEDMKWGWGDKDMKPHEIEETRIFNKKD</sequence>
<dbReference type="GO" id="GO:0005506">
    <property type="term" value="F:iron ion binding"/>
    <property type="evidence" value="ECO:0007669"/>
    <property type="project" value="TreeGrafter"/>
</dbReference>
<keyword evidence="7 12" id="KW-0560">Oxidoreductase</keyword>
<comment type="cofactor">
    <cofactor evidence="12">
        <name>Fe(2+)</name>
        <dbReference type="ChEBI" id="CHEBI:29033"/>
    </cofactor>
</comment>
<keyword evidence="11 12" id="KW-0275">Fatty acid biosynthesis</keyword>
<dbReference type="GeneID" id="100576797"/>
<dbReference type="InterPro" id="IPR015876">
    <property type="entry name" value="Acyl-CoA_DS"/>
</dbReference>
<dbReference type="RefSeq" id="XP_026296169.1">
    <property type="nucleotide sequence ID" value="XM_026440384.1"/>
</dbReference>
<dbReference type="PRINTS" id="PR00075">
    <property type="entry name" value="FACDDSATRASE"/>
</dbReference>
<feature type="transmembrane region" description="Helical" evidence="13">
    <location>
        <begin position="66"/>
        <end position="88"/>
    </location>
</feature>
<dbReference type="Pfam" id="PF00487">
    <property type="entry name" value="FA_desaturase"/>
    <property type="match status" value="1"/>
</dbReference>
<evidence type="ECO:0000256" key="8">
    <source>
        <dbReference type="ARBA" id="ARBA00023004"/>
    </source>
</evidence>
<dbReference type="AlphaFoldDB" id="A0A7M7L6I3"/>
<dbReference type="OrthoDB" id="10260134at2759"/>
<protein>
    <submittedName>
        <fullName evidence="17">Acyl-CoA Delta(11) desaturase isoform X1</fullName>
    </submittedName>
</protein>
<dbReference type="Proteomes" id="UP000005203">
    <property type="component" value="Linkage group LG4"/>
</dbReference>
<keyword evidence="9" id="KW-0443">Lipid metabolism</keyword>
<gene>
    <name evidence="17" type="primary">LOC100576797</name>
</gene>
<name>A0A7M7L6I3_APIME</name>
<keyword evidence="5" id="KW-0276">Fatty acid metabolism</keyword>
<comment type="subcellular location">
    <subcellularLocation>
        <location evidence="1">Membrane</location>
        <topology evidence="1">Multi-pass membrane protein</topology>
    </subcellularLocation>
</comment>
<reference evidence="15" key="1">
    <citation type="submission" date="2021-01" db="UniProtKB">
        <authorList>
            <consortium name="EnsemblMetazoa"/>
        </authorList>
    </citation>
    <scope>IDENTIFICATION</scope>
    <source>
        <strain evidence="15">DH4</strain>
    </source>
</reference>
<comment type="domain">
    <text evidence="12">The histidine box domains are involved in binding the catalytic metal ions.</text>
</comment>
<dbReference type="InterPro" id="IPR005804">
    <property type="entry name" value="FA_desaturase_dom"/>
</dbReference>
<evidence type="ECO:0000313" key="15">
    <source>
        <dbReference type="EnsemblMetazoa" id="XP_026296169"/>
    </source>
</evidence>
<evidence type="ECO:0000256" key="2">
    <source>
        <dbReference type="ARBA" id="ARBA00009295"/>
    </source>
</evidence>
<evidence type="ECO:0000313" key="17">
    <source>
        <dbReference type="RefSeq" id="XP_026296169.1"/>
    </source>
</evidence>
<evidence type="ECO:0000256" key="6">
    <source>
        <dbReference type="ARBA" id="ARBA00022989"/>
    </source>
</evidence>
<evidence type="ECO:0000256" key="9">
    <source>
        <dbReference type="ARBA" id="ARBA00023098"/>
    </source>
</evidence>
<evidence type="ECO:0000256" key="1">
    <source>
        <dbReference type="ARBA" id="ARBA00004141"/>
    </source>
</evidence>
<dbReference type="GO" id="GO:0005789">
    <property type="term" value="C:endoplasmic reticulum membrane"/>
    <property type="evidence" value="ECO:0007669"/>
    <property type="project" value="TreeGrafter"/>
</dbReference>
<dbReference type="GO" id="GO:0004768">
    <property type="term" value="F:stearoyl-CoA 9-desaturase activity"/>
    <property type="evidence" value="ECO:0007669"/>
    <property type="project" value="TreeGrafter"/>
</dbReference>
<evidence type="ECO:0000256" key="5">
    <source>
        <dbReference type="ARBA" id="ARBA00022832"/>
    </source>
</evidence>
<keyword evidence="16" id="KW-1185">Reference proteome</keyword>
<dbReference type="EnsemblMetazoa" id="XM_026440384">
    <property type="protein sequence ID" value="XP_026296169"/>
    <property type="gene ID" value="LOC100576797"/>
</dbReference>
<evidence type="ECO:0000256" key="11">
    <source>
        <dbReference type="ARBA" id="ARBA00023160"/>
    </source>
</evidence>
<keyword evidence="10 13" id="KW-0472">Membrane</keyword>
<accession>A0A8B8GZ85</accession>
<evidence type="ECO:0000256" key="12">
    <source>
        <dbReference type="RuleBase" id="RU000581"/>
    </source>
</evidence>
<dbReference type="PANTHER" id="PTHR11351">
    <property type="entry name" value="ACYL-COA DESATURASE"/>
    <property type="match status" value="1"/>
</dbReference>
<keyword evidence="6 13" id="KW-1133">Transmembrane helix</keyword>
<keyword evidence="3 12" id="KW-0444">Lipid biosynthesis</keyword>
<evidence type="ECO:0000256" key="7">
    <source>
        <dbReference type="ARBA" id="ARBA00023002"/>
    </source>
</evidence>
<comment type="similarity">
    <text evidence="2 12">Belongs to the fatty acid desaturase type 1 family.</text>
</comment>
<evidence type="ECO:0000256" key="3">
    <source>
        <dbReference type="ARBA" id="ARBA00022516"/>
    </source>
</evidence>
<proteinExistence type="inferred from homology"/>
<dbReference type="KEGG" id="ame:100576797"/>
<evidence type="ECO:0000313" key="16">
    <source>
        <dbReference type="Proteomes" id="UP000005203"/>
    </source>
</evidence>
<evidence type="ECO:0000256" key="4">
    <source>
        <dbReference type="ARBA" id="ARBA00022692"/>
    </source>
</evidence>